<evidence type="ECO:0000256" key="5">
    <source>
        <dbReference type="ARBA" id="ARBA00022679"/>
    </source>
</evidence>
<dbReference type="Pfam" id="PF00564">
    <property type="entry name" value="PB1"/>
    <property type="match status" value="1"/>
</dbReference>
<feature type="compositionally biased region" description="Polar residues" evidence="11">
    <location>
        <begin position="492"/>
        <end position="501"/>
    </location>
</feature>
<evidence type="ECO:0000256" key="7">
    <source>
        <dbReference type="ARBA" id="ARBA00022777"/>
    </source>
</evidence>
<dbReference type="InterPro" id="IPR000719">
    <property type="entry name" value="Prot_kinase_dom"/>
</dbReference>
<evidence type="ECO:0000256" key="2">
    <source>
        <dbReference type="ARBA" id="ARBA00022490"/>
    </source>
</evidence>
<dbReference type="InterPro" id="IPR050167">
    <property type="entry name" value="Ser_Thr_protein_kinase"/>
</dbReference>
<dbReference type="FunFam" id="3.30.200.20:FF:000081">
    <property type="entry name" value="Octicosapeptide/phox/Bem1p domain kinase superfamily protein"/>
    <property type="match status" value="1"/>
</dbReference>
<evidence type="ECO:0000259" key="12">
    <source>
        <dbReference type="PROSITE" id="PS50011"/>
    </source>
</evidence>
<protein>
    <submittedName>
        <fullName evidence="13">Protein kinase superfamily protein with octicosapeptide/Phox/Bem1p domain</fullName>
    </submittedName>
</protein>
<keyword evidence="2" id="KW-0963">Cytoplasm</keyword>
<dbReference type="FunFam" id="1.10.510.10:FF:000142">
    <property type="entry name" value="Octicosapeptide/phox/Bem1p domain kinase superfamily protein"/>
    <property type="match status" value="1"/>
</dbReference>
<evidence type="ECO:0000256" key="4">
    <source>
        <dbReference type="ARBA" id="ARBA00022553"/>
    </source>
</evidence>
<comment type="caution">
    <text evidence="13">The sequence shown here is derived from an EMBL/GenBank/DDBJ whole genome shotgun (WGS) entry which is preliminary data.</text>
</comment>
<dbReference type="CDD" id="cd06410">
    <property type="entry name" value="PB1_UP2"/>
    <property type="match status" value="1"/>
</dbReference>
<evidence type="ECO:0000256" key="10">
    <source>
        <dbReference type="PROSITE-ProRule" id="PRU10141"/>
    </source>
</evidence>
<dbReference type="PANTHER" id="PTHR23257">
    <property type="entry name" value="SERINE-THREONINE PROTEIN KINASE"/>
    <property type="match status" value="1"/>
</dbReference>
<keyword evidence="6 10" id="KW-0547">Nucleotide-binding</keyword>
<dbReference type="InterPro" id="IPR000270">
    <property type="entry name" value="PB1_dom"/>
</dbReference>
<organism evidence="13 14">
    <name type="scientific">Striga hermonthica</name>
    <name type="common">Purple witchweed</name>
    <name type="synonym">Buchnera hermonthica</name>
    <dbReference type="NCBI Taxonomy" id="68872"/>
    <lineage>
        <taxon>Eukaryota</taxon>
        <taxon>Viridiplantae</taxon>
        <taxon>Streptophyta</taxon>
        <taxon>Embryophyta</taxon>
        <taxon>Tracheophyta</taxon>
        <taxon>Spermatophyta</taxon>
        <taxon>Magnoliopsida</taxon>
        <taxon>eudicotyledons</taxon>
        <taxon>Gunneridae</taxon>
        <taxon>Pentapetalae</taxon>
        <taxon>asterids</taxon>
        <taxon>lamiids</taxon>
        <taxon>Lamiales</taxon>
        <taxon>Orobanchaceae</taxon>
        <taxon>Buchnereae</taxon>
        <taxon>Striga</taxon>
    </lineage>
</organism>
<name>A0A9N7RTV2_STRHE</name>
<dbReference type="GO" id="GO:0005737">
    <property type="term" value="C:cytoplasm"/>
    <property type="evidence" value="ECO:0007669"/>
    <property type="project" value="UniProtKB-SubCell"/>
</dbReference>
<evidence type="ECO:0000256" key="3">
    <source>
        <dbReference type="ARBA" id="ARBA00022527"/>
    </source>
</evidence>
<keyword evidence="7 13" id="KW-0418">Kinase</keyword>
<gene>
    <name evidence="13" type="ORF">SHERM_07995</name>
</gene>
<dbReference type="EMBL" id="CACSLK010034598">
    <property type="protein sequence ID" value="CAA0842131.1"/>
    <property type="molecule type" value="Genomic_DNA"/>
</dbReference>
<dbReference type="PROSITE" id="PS50011">
    <property type="entry name" value="PROTEIN_KINASE_DOM"/>
    <property type="match status" value="1"/>
</dbReference>
<proteinExistence type="predicted"/>
<dbReference type="GO" id="GO:0009734">
    <property type="term" value="P:auxin-activated signaling pathway"/>
    <property type="evidence" value="ECO:0007669"/>
    <property type="project" value="UniProtKB-KW"/>
</dbReference>
<keyword evidence="8 10" id="KW-0067">ATP-binding</keyword>
<dbReference type="SUPFAM" id="SSF56112">
    <property type="entry name" value="Protein kinase-like (PK-like)"/>
    <property type="match status" value="1"/>
</dbReference>
<dbReference type="GO" id="GO:0005524">
    <property type="term" value="F:ATP binding"/>
    <property type="evidence" value="ECO:0007669"/>
    <property type="project" value="UniProtKB-UniRule"/>
</dbReference>
<dbReference type="FunFam" id="3.10.20.90:FF:000058">
    <property type="entry name" value="Octicosapeptide/phox/Bem1p domain kinase superfamily protein"/>
    <property type="match status" value="1"/>
</dbReference>
<feature type="region of interest" description="Disordered" evidence="11">
    <location>
        <begin position="475"/>
        <end position="501"/>
    </location>
</feature>
<evidence type="ECO:0000256" key="11">
    <source>
        <dbReference type="SAM" id="MobiDB-lite"/>
    </source>
</evidence>
<comment type="subcellular location">
    <subcellularLocation>
        <location evidence="1">Cytoplasm</location>
    </subcellularLocation>
</comment>
<feature type="binding site" evidence="10">
    <location>
        <position position="862"/>
    </location>
    <ligand>
        <name>ATP</name>
        <dbReference type="ChEBI" id="CHEBI:30616"/>
    </ligand>
</feature>
<keyword evidence="9" id="KW-0927">Auxin signaling pathway</keyword>
<dbReference type="InterPro" id="IPR011009">
    <property type="entry name" value="Kinase-like_dom_sf"/>
</dbReference>
<feature type="domain" description="Protein kinase" evidence="12">
    <location>
        <begin position="831"/>
        <end position="1096"/>
    </location>
</feature>
<dbReference type="Gene3D" id="3.10.20.90">
    <property type="entry name" value="Phosphatidylinositol 3-kinase Catalytic Subunit, Chain A, domain 1"/>
    <property type="match status" value="1"/>
</dbReference>
<dbReference type="SMART" id="SM00666">
    <property type="entry name" value="PB1"/>
    <property type="match status" value="1"/>
</dbReference>
<keyword evidence="5" id="KW-0808">Transferase</keyword>
<evidence type="ECO:0000256" key="1">
    <source>
        <dbReference type="ARBA" id="ARBA00004496"/>
    </source>
</evidence>
<dbReference type="CDD" id="cd13999">
    <property type="entry name" value="STKc_MAP3K-like"/>
    <property type="match status" value="1"/>
</dbReference>
<dbReference type="AlphaFoldDB" id="A0A9N7RTV2"/>
<dbReference type="GO" id="GO:0010928">
    <property type="term" value="P:regulation of auxin mediated signaling pathway"/>
    <property type="evidence" value="ECO:0007669"/>
    <property type="project" value="UniProtKB-ARBA"/>
</dbReference>
<evidence type="ECO:0000256" key="6">
    <source>
        <dbReference type="ARBA" id="ARBA00022741"/>
    </source>
</evidence>
<dbReference type="PRINTS" id="PR00109">
    <property type="entry name" value="TYRKINASE"/>
</dbReference>
<dbReference type="PROSITE" id="PS00107">
    <property type="entry name" value="PROTEIN_KINASE_ATP"/>
    <property type="match status" value="1"/>
</dbReference>
<evidence type="ECO:0000256" key="8">
    <source>
        <dbReference type="ARBA" id="ARBA00022840"/>
    </source>
</evidence>
<dbReference type="InterPro" id="IPR008271">
    <property type="entry name" value="Ser/Thr_kinase_AS"/>
</dbReference>
<dbReference type="PANTHER" id="PTHR23257:SF963">
    <property type="entry name" value="AT08303P"/>
    <property type="match status" value="1"/>
</dbReference>
<keyword evidence="3" id="KW-0723">Serine/threonine-protein kinase</keyword>
<keyword evidence="4" id="KW-0597">Phosphoprotein</keyword>
<evidence type="ECO:0000313" key="13">
    <source>
        <dbReference type="EMBL" id="CAA0842131.1"/>
    </source>
</evidence>
<dbReference type="SUPFAM" id="SSF54277">
    <property type="entry name" value="CAD &amp; PB1 domains"/>
    <property type="match status" value="1"/>
</dbReference>
<dbReference type="GO" id="GO:0004674">
    <property type="term" value="F:protein serine/threonine kinase activity"/>
    <property type="evidence" value="ECO:0007669"/>
    <property type="project" value="UniProtKB-KW"/>
</dbReference>
<sequence>MDPSNIHNGTQYFLEHLSENLGPQSLPHKVDASVSAANTSLNPSSINISETKPVRNYSIQTGEEFALEFVRDRVNLRTPFVGNISGDPSCTTGYLELKRILGISRTSSEVSSDISTVATIEKTSREFERMSIQQRTGDHKPSQLDPLALSHIDSHPRHVDTSSGASHTSFKKLKILCSFGGRILPRPSDGKLRYVGGETRIVRISRDITWRDLWEKMTAVYGGTHVIKYQLPGEDLDALISVSGDEDLQNMMEECNVLGGEGSGRLRIFLFSRVDIEDAYIGLADAGVNSEMKYVVAVNGLEMGRRKGSSGNNLSQLGMGNVEKDSHMEFAGVDRSSEAGLVVPPTASESSNLVLPSISRVDKTGLQFYSGEPMPHMPSADGVVTKNTHGAISREEGDEGKFLSSSGTQVSEIHEKEIKHKFNGLVQLENGISSNPKIKFPAEGSHVVPTLDRDLSSKASKCEGVPQETMQVSNPLDAVNPSKLPKSDGNEYDTTGNASGSRSIILESDPTEPSCSETSVPPQLIFYSERIPREQSGHLNRISKSDGSHSSQFLINEDLVAESAGRFQYGNVDNAAHVEPETSNNGHPIYPPDVKGMNENQVPMAEIEAGLTYPASGYGGDQPISNDAHGHPQHEGDILIDINDRFPRDLLSDIFSKAILSDGSSGIGPLPKDGTGLSMNIESHEPQRWSFFQRLAGDQFMRRDVSLIDQDHMFSAKVNDGARLAYDFVPQVKDESMPSHGGLEEKGYQREVRDADAAVSMPAPSDYDASHVKFSEGIQDSELMGNVRIEKSDYEACSQGGFGKISLAPLDQLLVDFDIFNSLQIIHNADLEELKELGSGTFGTVYHGKWRGSDVAIKRIKKSCFTGRQSEQERLTNDFWREAEILSKLHHPNVVAFYGVVHDGPGGTLATVTEYMVDGSLRHALLRKDRQLDRWKRLVIAMDAAFGMEYLHSKNIVHFDLKCDNLLVNLKDPSRPICKVGDFGLSKIKRNTLVSGGVRGTLPWMAPELLNGSSNKVSEKVDVFSFGIVLWEILTGEEPYANMHYGAIIGGIVNNTLRPTIPGYCDPEWRRLMEQCWAPNPVGRPCFTEIASRLRVMSSAAQTRKGSS</sequence>
<dbReference type="OrthoDB" id="4062651at2759"/>
<dbReference type="PROSITE" id="PS00108">
    <property type="entry name" value="PROTEIN_KINASE_ST"/>
    <property type="match status" value="1"/>
</dbReference>
<dbReference type="Gene3D" id="1.10.510.10">
    <property type="entry name" value="Transferase(Phosphotransferase) domain 1"/>
    <property type="match status" value="1"/>
</dbReference>
<dbReference type="SMART" id="SM00220">
    <property type="entry name" value="S_TKc"/>
    <property type="match status" value="1"/>
</dbReference>
<dbReference type="Pfam" id="PF07714">
    <property type="entry name" value="PK_Tyr_Ser-Thr"/>
    <property type="match status" value="1"/>
</dbReference>
<evidence type="ECO:0000313" key="14">
    <source>
        <dbReference type="Proteomes" id="UP001153555"/>
    </source>
</evidence>
<evidence type="ECO:0000256" key="9">
    <source>
        <dbReference type="ARBA" id="ARBA00023294"/>
    </source>
</evidence>
<dbReference type="InterPro" id="IPR017441">
    <property type="entry name" value="Protein_kinase_ATP_BS"/>
</dbReference>
<dbReference type="Proteomes" id="UP001153555">
    <property type="component" value="Unassembled WGS sequence"/>
</dbReference>
<dbReference type="InterPro" id="IPR001245">
    <property type="entry name" value="Ser-Thr/Tyr_kinase_cat_dom"/>
</dbReference>
<reference evidence="13" key="1">
    <citation type="submission" date="2019-12" db="EMBL/GenBank/DDBJ databases">
        <authorList>
            <person name="Scholes J."/>
        </authorList>
    </citation>
    <scope>NUCLEOTIDE SEQUENCE</scope>
</reference>
<keyword evidence="14" id="KW-1185">Reference proteome</keyword>
<dbReference type="Gene3D" id="3.30.200.20">
    <property type="entry name" value="Phosphorylase Kinase, domain 1"/>
    <property type="match status" value="1"/>
</dbReference>
<accession>A0A9N7RTV2</accession>